<keyword evidence="2" id="KW-1133">Transmembrane helix</keyword>
<evidence type="ECO:0000313" key="4">
    <source>
        <dbReference type="Proteomes" id="UP000249467"/>
    </source>
</evidence>
<feature type="region of interest" description="Disordered" evidence="1">
    <location>
        <begin position="1"/>
        <end position="21"/>
    </location>
</feature>
<dbReference type="Pfam" id="PF16734">
    <property type="entry name" value="Pilin_GH"/>
    <property type="match status" value="1"/>
</dbReference>
<dbReference type="InterPro" id="IPR031975">
    <property type="entry name" value="Pilin_GH"/>
</dbReference>
<feature type="compositionally biased region" description="Basic and acidic residues" evidence="1">
    <location>
        <begin position="1"/>
        <end position="11"/>
    </location>
</feature>
<proteinExistence type="predicted"/>
<protein>
    <recommendedName>
        <fullName evidence="5">General secretion pathway protein GspH</fullName>
    </recommendedName>
</protein>
<comment type="caution">
    <text evidence="3">The sequence shown here is derived from an EMBL/GenBank/DDBJ whole genome shotgun (WGS) entry which is preliminary data.</text>
</comment>
<feature type="transmembrane region" description="Helical" evidence="2">
    <location>
        <begin position="33"/>
        <end position="59"/>
    </location>
</feature>
<accession>A0A2W4VYP9</accession>
<gene>
    <name evidence="3" type="ORF">DCF19_17530</name>
</gene>
<reference evidence="3 4" key="2">
    <citation type="submission" date="2018-06" db="EMBL/GenBank/DDBJ databases">
        <title>Metagenomic assembly of (sub)arctic Cyanobacteria and their associated microbiome from non-axenic cultures.</title>
        <authorList>
            <person name="Baurain D."/>
        </authorList>
    </citation>
    <scope>NUCLEOTIDE SEQUENCE [LARGE SCALE GENOMIC DNA]</scope>
    <source>
        <strain evidence="3">ULC066bin1</strain>
    </source>
</reference>
<evidence type="ECO:0008006" key="5">
    <source>
        <dbReference type="Google" id="ProtNLM"/>
    </source>
</evidence>
<organism evidence="3 4">
    <name type="scientific">Pseudanabaena frigida</name>
    <dbReference type="NCBI Taxonomy" id="945775"/>
    <lineage>
        <taxon>Bacteria</taxon>
        <taxon>Bacillati</taxon>
        <taxon>Cyanobacteriota</taxon>
        <taxon>Cyanophyceae</taxon>
        <taxon>Pseudanabaenales</taxon>
        <taxon>Pseudanabaenaceae</taxon>
        <taxon>Pseudanabaena</taxon>
    </lineage>
</organism>
<dbReference type="EMBL" id="QBML01000026">
    <property type="protein sequence ID" value="PZO38044.1"/>
    <property type="molecule type" value="Genomic_DNA"/>
</dbReference>
<keyword evidence="2" id="KW-0812">Transmembrane</keyword>
<evidence type="ECO:0000313" key="3">
    <source>
        <dbReference type="EMBL" id="PZO38044.1"/>
    </source>
</evidence>
<reference evidence="3 4" key="1">
    <citation type="submission" date="2018-04" db="EMBL/GenBank/DDBJ databases">
        <authorList>
            <person name="Go L.Y."/>
            <person name="Mitchell J.A."/>
        </authorList>
    </citation>
    <scope>NUCLEOTIDE SEQUENCE [LARGE SCALE GENOMIC DNA]</scope>
    <source>
        <strain evidence="3">ULC066bin1</strain>
    </source>
</reference>
<evidence type="ECO:0000256" key="1">
    <source>
        <dbReference type="SAM" id="MobiDB-lite"/>
    </source>
</evidence>
<dbReference type="AlphaFoldDB" id="A0A2W4VYP9"/>
<sequence length="186" mass="20941">MRLQDKFKQTKELQANDSQEKPLKQKKTLGRSLLIWSFYSLIGGSFLAIIILNFFPYLLNPDYGGCSEAKTYLGSINRSQQSYYLENQVFRRNISDLTFPENTTNFKYEVQTSDPSRFTYHYAITKNDALKGYVGAVFVVMTNSGEETTIAILCKSSGIGLKGKKLPNPSLQNGVPTCAEGTYSIR</sequence>
<name>A0A2W4VYP9_9CYAN</name>
<evidence type="ECO:0000256" key="2">
    <source>
        <dbReference type="SAM" id="Phobius"/>
    </source>
</evidence>
<keyword evidence="2" id="KW-0472">Membrane</keyword>
<dbReference type="Proteomes" id="UP000249467">
    <property type="component" value="Unassembled WGS sequence"/>
</dbReference>